<feature type="binding site" evidence="12">
    <location>
        <position position="511"/>
    </location>
    <ligand>
        <name>Zn(2+)</name>
        <dbReference type="ChEBI" id="CHEBI:29105"/>
        <label>1</label>
    </ligand>
</feature>
<dbReference type="CDD" id="cd17929">
    <property type="entry name" value="DEXHc_priA"/>
    <property type="match status" value="1"/>
</dbReference>
<dbReference type="GO" id="GO:0005524">
    <property type="term" value="F:ATP binding"/>
    <property type="evidence" value="ECO:0007669"/>
    <property type="project" value="UniProtKB-UniRule"/>
</dbReference>
<feature type="domain" description="Helicase ATP-binding" evidence="13">
    <location>
        <begin position="283"/>
        <end position="449"/>
    </location>
</feature>
<keyword evidence="16" id="KW-1185">Reference proteome</keyword>
<keyword evidence="1 12" id="KW-0639">Primosome</keyword>
<dbReference type="SMART" id="SM00490">
    <property type="entry name" value="HELICc"/>
    <property type="match status" value="1"/>
</dbReference>
<evidence type="ECO:0000313" key="16">
    <source>
        <dbReference type="Proteomes" id="UP001146670"/>
    </source>
</evidence>
<dbReference type="RefSeq" id="WP_268751806.1">
    <property type="nucleotide sequence ID" value="NZ_JAPRFQ010000001.1"/>
</dbReference>
<dbReference type="PROSITE" id="PS51194">
    <property type="entry name" value="HELICASE_CTER"/>
    <property type="match status" value="1"/>
</dbReference>
<evidence type="ECO:0000256" key="2">
    <source>
        <dbReference type="ARBA" id="ARBA00022705"/>
    </source>
</evidence>
<dbReference type="GO" id="GO:0003677">
    <property type="term" value="F:DNA binding"/>
    <property type="evidence" value="ECO:0007669"/>
    <property type="project" value="UniProtKB-UniRule"/>
</dbReference>
<dbReference type="EC" id="5.6.2.4" evidence="12"/>
<dbReference type="InterPro" id="IPR040498">
    <property type="entry name" value="PriA_CRR"/>
</dbReference>
<dbReference type="FunFam" id="3.40.1440.60:FF:000001">
    <property type="entry name" value="Primosomal protein N"/>
    <property type="match status" value="1"/>
</dbReference>
<evidence type="ECO:0000259" key="14">
    <source>
        <dbReference type="PROSITE" id="PS51194"/>
    </source>
</evidence>
<dbReference type="Pfam" id="PF18319">
    <property type="entry name" value="Zn_ribbon_PriA"/>
    <property type="match status" value="1"/>
</dbReference>
<evidence type="ECO:0000256" key="3">
    <source>
        <dbReference type="ARBA" id="ARBA00022723"/>
    </source>
</evidence>
<dbReference type="SUPFAM" id="SSF52540">
    <property type="entry name" value="P-loop containing nucleoside triphosphate hydrolases"/>
    <property type="match status" value="1"/>
</dbReference>
<keyword evidence="9 12" id="KW-0238">DNA-binding</keyword>
<dbReference type="InterPro" id="IPR011545">
    <property type="entry name" value="DEAD/DEAH_box_helicase_dom"/>
</dbReference>
<comment type="catalytic activity">
    <reaction evidence="11 12">
        <text>ATP + H2O = ADP + phosphate + H(+)</text>
        <dbReference type="Rhea" id="RHEA:13065"/>
        <dbReference type="ChEBI" id="CHEBI:15377"/>
        <dbReference type="ChEBI" id="CHEBI:15378"/>
        <dbReference type="ChEBI" id="CHEBI:30616"/>
        <dbReference type="ChEBI" id="CHEBI:43474"/>
        <dbReference type="ChEBI" id="CHEBI:456216"/>
        <dbReference type="EC" id="5.6.2.4"/>
    </reaction>
</comment>
<evidence type="ECO:0000256" key="6">
    <source>
        <dbReference type="ARBA" id="ARBA00022806"/>
    </source>
</evidence>
<dbReference type="NCBIfam" id="TIGR00595">
    <property type="entry name" value="priA"/>
    <property type="match status" value="1"/>
</dbReference>
<dbReference type="HAMAP" id="MF_00983">
    <property type="entry name" value="PriA"/>
    <property type="match status" value="1"/>
</dbReference>
<dbReference type="InterPro" id="IPR027417">
    <property type="entry name" value="P-loop_NTPase"/>
</dbReference>
<dbReference type="InterPro" id="IPR041222">
    <property type="entry name" value="PriA_3primeBD"/>
</dbReference>
<keyword evidence="3 12" id="KW-0479">Metal-binding</keyword>
<evidence type="ECO:0000256" key="10">
    <source>
        <dbReference type="ARBA" id="ARBA00023235"/>
    </source>
</evidence>
<reference evidence="15" key="1">
    <citation type="submission" date="2022-12" db="EMBL/GenBank/DDBJ databases">
        <title>Description and comparative metabolic analysis of Aerococcus sp. nov., isolated from the feces of a pig.</title>
        <authorList>
            <person name="Chang Y.-H."/>
        </authorList>
    </citation>
    <scope>NUCLEOTIDE SEQUENCE</scope>
    <source>
        <strain evidence="15">YH-aer222</strain>
    </source>
</reference>
<dbReference type="GO" id="GO:0008270">
    <property type="term" value="F:zinc ion binding"/>
    <property type="evidence" value="ECO:0007669"/>
    <property type="project" value="UniProtKB-UniRule"/>
</dbReference>
<comment type="similarity">
    <text evidence="12">Belongs to the helicase family. PriA subfamily.</text>
</comment>
<feature type="binding site" evidence="12">
    <location>
        <position position="538"/>
    </location>
    <ligand>
        <name>Zn(2+)</name>
        <dbReference type="ChEBI" id="CHEBI:29105"/>
        <label>2</label>
    </ligand>
</feature>
<dbReference type="InterPro" id="IPR005259">
    <property type="entry name" value="PriA"/>
</dbReference>
<dbReference type="Pfam" id="PF17764">
    <property type="entry name" value="PriA_3primeBD"/>
    <property type="match status" value="1"/>
</dbReference>
<keyword evidence="4 12" id="KW-0547">Nucleotide-binding</keyword>
<proteinExistence type="inferred from homology"/>
<evidence type="ECO:0000256" key="4">
    <source>
        <dbReference type="ARBA" id="ARBA00022741"/>
    </source>
</evidence>
<evidence type="ECO:0000256" key="8">
    <source>
        <dbReference type="ARBA" id="ARBA00022840"/>
    </source>
</evidence>
<feature type="binding site" evidence="12">
    <location>
        <position position="541"/>
    </location>
    <ligand>
        <name>Zn(2+)</name>
        <dbReference type="ChEBI" id="CHEBI:29105"/>
        <label>2</label>
    </ligand>
</feature>
<comment type="catalytic activity">
    <reaction evidence="12">
        <text>Couples ATP hydrolysis with the unwinding of duplex DNA by translocating in the 3'-5' direction.</text>
        <dbReference type="EC" id="5.6.2.4"/>
    </reaction>
</comment>
<comment type="caution">
    <text evidence="15">The sequence shown here is derived from an EMBL/GenBank/DDBJ whole genome shotgun (WGS) entry which is preliminary data.</text>
</comment>
<gene>
    <name evidence="12 15" type="primary">priA</name>
    <name evidence="15" type="ORF">OW157_02760</name>
</gene>
<dbReference type="Proteomes" id="UP001146670">
    <property type="component" value="Unassembled WGS sequence"/>
</dbReference>
<keyword evidence="5 12" id="KW-0378">Hydrolase</keyword>
<dbReference type="AlphaFoldDB" id="A0A9X3JD75"/>
<evidence type="ECO:0000313" key="15">
    <source>
        <dbReference type="EMBL" id="MCZ0725488.1"/>
    </source>
</evidence>
<comment type="function">
    <text evidence="12">Initiates the restart of stalled replication forks, which reloads the replicative helicase on sites other than the origin of replication. Recognizes and binds to abandoned replication forks and remodels them to uncover a helicase loading site. Promotes assembly of the primosome at these replication forks.</text>
</comment>
<sequence>MDASKKYAQVIVDVPSLQVNHHFDYAVPKEWQDIITVGMRVQVPFGVRQVLAYVVGFSDQTDFAGEVKPLAKLMDEAPVLTPELIALGNDMSRRLFTFQVLCYQAMLPSLLKVDYAKYFLPTASLTFENRQNYFADEHEIAWQEAEKQGSLSDLIALQKDDQVWVDYRMADRKQRKTEKWLQPLLDYDVLAQISRDMTRHAPKQQDLLAVLMDLDGQAIACSYLRQEFDLKMPTIRAGEKKGWLTVFEQEIDRNPYADLETEKSQAKSLYPQQEAAYQAVAQAMDAQQAQTLLLQGVTGSGKTEVYLQLIQHALDQGKTAILLVPEIALTPQMVTQLKGRFADQVAVLHSQLSRGEHFDEWTKLKKGQAKIAVGARSSIFAPLDKLGVIILDEEHETTYKQNTNPRYHARQVAKWRGAYHNCPVVLGSATPSLESRARAQNGLYQRLLMPERTNQQSLPQIDIVDMREEFQHKNYYQFSRQLRDAINATLDRGEQVALMLNRRGFANYMQCQDCGHVFQCPNCDVSLTHHYDSQSLQCHYCSYSQSLPQSCPKCRGKHLRSFGSGTEKVEQEIYDLFPGRTLVRMDNDTTRRKGSHQKILDQVANQEADILLGTQMIAKGLDFPNITLVGVINADTSLYLPDFRASERTFQLLTQVAGRAGRGDLTGQVIIQTFNPDHYALQFAQNHDYEGFYRWEMTYRKVNHYSPYYYSVRITVANFDEKTALRVANEIRQQLDQAQVPGTRIIGPSQSALTRLKNNYYFQILYQYRDWQSIQPVFDQIKDRAQEWDRDHIHVGIDLDPMTFI</sequence>
<dbReference type="GO" id="GO:1990077">
    <property type="term" value="C:primosome complex"/>
    <property type="evidence" value="ECO:0007669"/>
    <property type="project" value="UniProtKB-UniRule"/>
</dbReference>
<dbReference type="Gene3D" id="3.40.50.300">
    <property type="entry name" value="P-loop containing nucleotide triphosphate hydrolases"/>
    <property type="match status" value="2"/>
</dbReference>
<feature type="binding site" evidence="12">
    <location>
        <position position="514"/>
    </location>
    <ligand>
        <name>Zn(2+)</name>
        <dbReference type="ChEBI" id="CHEBI:29105"/>
        <label>1</label>
    </ligand>
</feature>
<dbReference type="NCBIfam" id="NF004066">
    <property type="entry name" value="PRK05580.1-3"/>
    <property type="match status" value="1"/>
</dbReference>
<dbReference type="Pfam" id="PF00271">
    <property type="entry name" value="Helicase_C"/>
    <property type="match status" value="1"/>
</dbReference>
<dbReference type="SMART" id="SM00487">
    <property type="entry name" value="DEXDc"/>
    <property type="match status" value="1"/>
</dbReference>
<evidence type="ECO:0000256" key="5">
    <source>
        <dbReference type="ARBA" id="ARBA00022801"/>
    </source>
</evidence>
<evidence type="ECO:0000256" key="9">
    <source>
        <dbReference type="ARBA" id="ARBA00023125"/>
    </source>
</evidence>
<comment type="cofactor">
    <cofactor evidence="12">
        <name>Zn(2+)</name>
        <dbReference type="ChEBI" id="CHEBI:29105"/>
    </cofactor>
    <text evidence="12">Binds 2 zinc ions per subunit.</text>
</comment>
<evidence type="ECO:0000256" key="1">
    <source>
        <dbReference type="ARBA" id="ARBA00022515"/>
    </source>
</evidence>
<comment type="subunit">
    <text evidence="12">Component of the replication restart primosome.</text>
</comment>
<dbReference type="GO" id="GO:0006269">
    <property type="term" value="P:DNA replication, synthesis of primer"/>
    <property type="evidence" value="ECO:0007669"/>
    <property type="project" value="UniProtKB-KW"/>
</dbReference>
<feature type="domain" description="Helicase C-terminal" evidence="14">
    <location>
        <begin position="546"/>
        <end position="700"/>
    </location>
</feature>
<evidence type="ECO:0000259" key="13">
    <source>
        <dbReference type="PROSITE" id="PS51192"/>
    </source>
</evidence>
<evidence type="ECO:0000256" key="11">
    <source>
        <dbReference type="ARBA" id="ARBA00048988"/>
    </source>
</evidence>
<dbReference type="InterPro" id="IPR001650">
    <property type="entry name" value="Helicase_C-like"/>
</dbReference>
<dbReference type="InterPro" id="IPR042115">
    <property type="entry name" value="PriA_3primeBD_sf"/>
</dbReference>
<dbReference type="InterPro" id="IPR041236">
    <property type="entry name" value="PriA_C"/>
</dbReference>
<evidence type="ECO:0000256" key="12">
    <source>
        <dbReference type="HAMAP-Rule" id="MF_00983"/>
    </source>
</evidence>
<dbReference type="PANTHER" id="PTHR30580">
    <property type="entry name" value="PRIMOSOMAL PROTEIN N"/>
    <property type="match status" value="1"/>
</dbReference>
<dbReference type="GO" id="GO:0006310">
    <property type="term" value="P:DNA recombination"/>
    <property type="evidence" value="ECO:0007669"/>
    <property type="project" value="InterPro"/>
</dbReference>
<dbReference type="GO" id="GO:0006302">
    <property type="term" value="P:double-strand break repair"/>
    <property type="evidence" value="ECO:0007669"/>
    <property type="project" value="InterPro"/>
</dbReference>
<dbReference type="GO" id="GO:0006270">
    <property type="term" value="P:DNA replication initiation"/>
    <property type="evidence" value="ECO:0007669"/>
    <property type="project" value="TreeGrafter"/>
</dbReference>
<dbReference type="PROSITE" id="PS51192">
    <property type="entry name" value="HELICASE_ATP_BIND_1"/>
    <property type="match status" value="1"/>
</dbReference>
<dbReference type="GO" id="GO:0043138">
    <property type="term" value="F:3'-5' DNA helicase activity"/>
    <property type="evidence" value="ECO:0007669"/>
    <property type="project" value="UniProtKB-EC"/>
</dbReference>
<dbReference type="GO" id="GO:0016787">
    <property type="term" value="F:hydrolase activity"/>
    <property type="evidence" value="ECO:0007669"/>
    <property type="project" value="UniProtKB-KW"/>
</dbReference>
<dbReference type="CDD" id="cd18804">
    <property type="entry name" value="SF2_C_priA"/>
    <property type="match status" value="1"/>
</dbReference>
<dbReference type="Gene3D" id="3.40.1440.60">
    <property type="entry name" value="PriA, 3(prime) DNA-binding domain"/>
    <property type="match status" value="1"/>
</dbReference>
<keyword evidence="10 12" id="KW-0413">Isomerase</keyword>
<feature type="binding site" evidence="12">
    <location>
        <position position="551"/>
    </location>
    <ligand>
        <name>Zn(2+)</name>
        <dbReference type="ChEBI" id="CHEBI:29105"/>
        <label>1</label>
    </ligand>
</feature>
<protein>
    <recommendedName>
        <fullName evidence="12">Replication restart protein PriA</fullName>
    </recommendedName>
    <alternativeName>
        <fullName evidence="12">ATP-dependent DNA helicase PriA</fullName>
        <ecNumber evidence="12">5.6.2.4</ecNumber>
    </alternativeName>
    <alternativeName>
        <fullName evidence="12">DNA 3'-5' helicase PriA</fullName>
    </alternativeName>
</protein>
<evidence type="ECO:0000256" key="7">
    <source>
        <dbReference type="ARBA" id="ARBA00022833"/>
    </source>
</evidence>
<organism evidence="15 16">
    <name type="scientific">Aerococcus kribbianus</name>
    <dbReference type="NCBI Taxonomy" id="2999064"/>
    <lineage>
        <taxon>Bacteria</taxon>
        <taxon>Bacillati</taxon>
        <taxon>Bacillota</taxon>
        <taxon>Bacilli</taxon>
        <taxon>Lactobacillales</taxon>
        <taxon>Aerococcaceae</taxon>
        <taxon>Aerococcus</taxon>
    </lineage>
</organism>
<dbReference type="FunFam" id="3.40.50.300:FF:000489">
    <property type="entry name" value="Primosome assembly protein PriA"/>
    <property type="match status" value="1"/>
</dbReference>
<feature type="binding site" evidence="12">
    <location>
        <position position="520"/>
    </location>
    <ligand>
        <name>Zn(2+)</name>
        <dbReference type="ChEBI" id="CHEBI:29105"/>
        <label>2</label>
    </ligand>
</feature>
<keyword evidence="8 12" id="KW-0067">ATP-binding</keyword>
<dbReference type="Pfam" id="PF00270">
    <property type="entry name" value="DEAD"/>
    <property type="match status" value="1"/>
</dbReference>
<keyword evidence="6 12" id="KW-0347">Helicase</keyword>
<feature type="binding site" evidence="12">
    <location>
        <position position="554"/>
    </location>
    <ligand>
        <name>Zn(2+)</name>
        <dbReference type="ChEBI" id="CHEBI:29105"/>
        <label>1</label>
    </ligand>
</feature>
<accession>A0A9X3JD75</accession>
<name>A0A9X3JD75_9LACT</name>
<dbReference type="EMBL" id="JAPRFR010000001">
    <property type="protein sequence ID" value="MCZ0725488.1"/>
    <property type="molecule type" value="Genomic_DNA"/>
</dbReference>
<keyword evidence="2 12" id="KW-0235">DNA replication</keyword>
<dbReference type="Pfam" id="PF18074">
    <property type="entry name" value="PriA_C"/>
    <property type="match status" value="1"/>
</dbReference>
<dbReference type="PANTHER" id="PTHR30580:SF0">
    <property type="entry name" value="PRIMOSOMAL PROTEIN N"/>
    <property type="match status" value="1"/>
</dbReference>
<keyword evidence="7 12" id="KW-0862">Zinc</keyword>
<feature type="binding site" evidence="12">
    <location>
        <position position="523"/>
    </location>
    <ligand>
        <name>Zn(2+)</name>
        <dbReference type="ChEBI" id="CHEBI:29105"/>
        <label>2</label>
    </ligand>
</feature>
<dbReference type="InterPro" id="IPR014001">
    <property type="entry name" value="Helicase_ATP-bd"/>
</dbReference>